<feature type="compositionally biased region" description="Polar residues" evidence="1">
    <location>
        <begin position="935"/>
        <end position="949"/>
    </location>
</feature>
<feature type="compositionally biased region" description="Polar residues" evidence="1">
    <location>
        <begin position="74"/>
        <end position="86"/>
    </location>
</feature>
<feature type="compositionally biased region" description="Polar residues" evidence="1">
    <location>
        <begin position="318"/>
        <end position="330"/>
    </location>
</feature>
<protein>
    <submittedName>
        <fullName evidence="2">Uncharacterized protein</fullName>
    </submittedName>
</protein>
<feature type="region of interest" description="Disordered" evidence="1">
    <location>
        <begin position="1"/>
        <end position="86"/>
    </location>
</feature>
<feature type="compositionally biased region" description="Polar residues" evidence="1">
    <location>
        <begin position="633"/>
        <end position="659"/>
    </location>
</feature>
<feature type="region of interest" description="Disordered" evidence="1">
    <location>
        <begin position="138"/>
        <end position="162"/>
    </location>
</feature>
<feature type="compositionally biased region" description="Basic and acidic residues" evidence="1">
    <location>
        <begin position="51"/>
        <end position="69"/>
    </location>
</feature>
<feature type="region of interest" description="Disordered" evidence="1">
    <location>
        <begin position="99"/>
        <end position="121"/>
    </location>
</feature>
<feature type="region of interest" description="Disordered" evidence="1">
    <location>
        <begin position="315"/>
        <end position="1008"/>
    </location>
</feature>
<feature type="compositionally biased region" description="Basic and acidic residues" evidence="1">
    <location>
        <begin position="478"/>
        <end position="514"/>
    </location>
</feature>
<feature type="compositionally biased region" description="Polar residues" evidence="1">
    <location>
        <begin position="584"/>
        <end position="597"/>
    </location>
</feature>
<feature type="compositionally biased region" description="Low complexity" evidence="1">
    <location>
        <begin position="27"/>
        <end position="50"/>
    </location>
</feature>
<dbReference type="OrthoDB" id="5416983at2759"/>
<feature type="region of interest" description="Disordered" evidence="1">
    <location>
        <begin position="206"/>
        <end position="302"/>
    </location>
</feature>
<feature type="compositionally biased region" description="Low complexity" evidence="1">
    <location>
        <begin position="843"/>
        <end position="860"/>
    </location>
</feature>
<evidence type="ECO:0000313" key="3">
    <source>
        <dbReference type="Proteomes" id="UP000799421"/>
    </source>
</evidence>
<name>A0A6A7BXR4_9PEZI</name>
<feature type="compositionally biased region" description="Low complexity" evidence="1">
    <location>
        <begin position="112"/>
        <end position="121"/>
    </location>
</feature>
<dbReference type="AlphaFoldDB" id="A0A6A7BXR4"/>
<feature type="compositionally biased region" description="Basic and acidic residues" evidence="1">
    <location>
        <begin position="793"/>
        <end position="805"/>
    </location>
</feature>
<feature type="compositionally biased region" description="Basic residues" evidence="1">
    <location>
        <begin position="1109"/>
        <end position="1118"/>
    </location>
</feature>
<reference evidence="2" key="1">
    <citation type="journal article" date="2020" name="Stud. Mycol.">
        <title>101 Dothideomycetes genomes: a test case for predicting lifestyles and emergence of pathogens.</title>
        <authorList>
            <person name="Haridas S."/>
            <person name="Albert R."/>
            <person name="Binder M."/>
            <person name="Bloem J."/>
            <person name="Labutti K."/>
            <person name="Salamov A."/>
            <person name="Andreopoulos B."/>
            <person name="Baker S."/>
            <person name="Barry K."/>
            <person name="Bills G."/>
            <person name="Bluhm B."/>
            <person name="Cannon C."/>
            <person name="Castanera R."/>
            <person name="Culley D."/>
            <person name="Daum C."/>
            <person name="Ezra D."/>
            <person name="Gonzalez J."/>
            <person name="Henrissat B."/>
            <person name="Kuo A."/>
            <person name="Liang C."/>
            <person name="Lipzen A."/>
            <person name="Lutzoni F."/>
            <person name="Magnuson J."/>
            <person name="Mondo S."/>
            <person name="Nolan M."/>
            <person name="Ohm R."/>
            <person name="Pangilinan J."/>
            <person name="Park H.-J."/>
            <person name="Ramirez L."/>
            <person name="Alfaro M."/>
            <person name="Sun H."/>
            <person name="Tritt A."/>
            <person name="Yoshinaga Y."/>
            <person name="Zwiers L.-H."/>
            <person name="Turgeon B."/>
            <person name="Goodwin S."/>
            <person name="Spatafora J."/>
            <person name="Crous P."/>
            <person name="Grigoriev I."/>
        </authorList>
    </citation>
    <scope>NUCLEOTIDE SEQUENCE</scope>
    <source>
        <strain evidence="2">CBS 480.64</strain>
    </source>
</reference>
<feature type="compositionally biased region" description="Basic and acidic residues" evidence="1">
    <location>
        <begin position="432"/>
        <end position="450"/>
    </location>
</feature>
<feature type="compositionally biased region" description="Low complexity" evidence="1">
    <location>
        <begin position="618"/>
        <end position="627"/>
    </location>
</feature>
<dbReference type="EMBL" id="MU005987">
    <property type="protein sequence ID" value="KAF2859883.1"/>
    <property type="molecule type" value="Genomic_DNA"/>
</dbReference>
<accession>A0A6A7BXR4</accession>
<gene>
    <name evidence="2" type="ORF">K470DRAFT_271163</name>
</gene>
<feature type="region of interest" description="Disordered" evidence="1">
    <location>
        <begin position="1108"/>
        <end position="1150"/>
    </location>
</feature>
<feature type="compositionally biased region" description="Basic and acidic residues" evidence="1">
    <location>
        <begin position="542"/>
        <end position="552"/>
    </location>
</feature>
<feature type="compositionally biased region" description="Basic and acidic residues" evidence="1">
    <location>
        <begin position="524"/>
        <end position="533"/>
    </location>
</feature>
<evidence type="ECO:0000313" key="2">
    <source>
        <dbReference type="EMBL" id="KAF2859883.1"/>
    </source>
</evidence>
<sequence>MSSKLTDPSRRIVMAEQSPDVVKDTESATAAKASADATASGANIDVVADGAADHAEGEAVSSDVEKKDSGPPLSRTNTAKKPTTFSKVAVTKNFLAKTASPAPVAASVGDKPSPLASAAQPALSAAKPRLVAKIGALQNSQKARAGPESKKPEPSNVWNRNKRKYVEDLDVINLTHVAPPPQPAKAVTDEELQQQYGIHLATRLQSDGAGKAAKWADLDDEEDGGAPETVEWMDGTKTIVAPVERSPPTKESVPSGKAEDVKPKTILRPGVLAQGARADQASPSIEKASEKGTSAPAPAKSPWAVLPPVAAVSPILPPTQQQETRSQSHLRMQDARMLEEPSAQTPAREIAVDTFDRSWRENDGAPRELFNYSSGRYEPVSESNRRGAARTDSFRKPAVLRRPSTTADSSEVNTPAWSRRRSSVLSQRSSHAVREAVRNDLASKPEDKLVAEAAPEDQPIPNKPGEDTETQPAEPAEDVVRIQERIMREKRQEAIKRRREEEERLEKEKQERLKAKLAALENAGKSRKEREAEAAAAKAAKKSKEPAAEKKTVIAAKPAEPKTQDSSQEKEQKIAQENAKKSVQENVQENAQENTQENTKEKWPLVPPQEAKLPSPSPVSVQTSTQSEPVLSHETQPHVTTTPQSRGQTSLSQPQSGYSPPSDRKPLPYRSPLPTKDAFQGWSNPALGGNVWGASGIGNGTFDKASSFAPVPMSHQVSLPPPFGINRPSAPRLSDNGPETRRPAHAPGPIGPPSRASQPQPNQRRPGASAWNRLAERKTQEHEEQIAANTAARRLEREATGDRLAHLVTKSAEGKAAPTPFPAMLSHHDQTKLSSNIWDRPWGSTGASGPTASASSTASGENAAKSKQVSPAPPSAQKTREHYPKEPLLSFTYALMGIEPPPPGDDHVADGNSRSPNVKLPPNSPRVRLPPQVAKPSQKQATSGPSRSNIRPVEDWQARFNGLFSRTAVTTEVPPSPPRTPPKAQDSALAPAATSKATSDAHGAAPATVSLPYATTKASEPDAMLTKPTTDFIFSDELSFGSQPRVRVPDVSSSMYAAAPVPKTDRAPRAVDTRTKHDICSKRNVQAYFGSSHLSIRVSIPGTTLVNKNIKKKGKKNAKNSGAAGTKKTNHRRSSQWAKPPKKAAPAPFW</sequence>
<feature type="compositionally biased region" description="Basic and acidic residues" evidence="1">
    <location>
        <begin position="350"/>
        <end position="366"/>
    </location>
</feature>
<keyword evidence="3" id="KW-1185">Reference proteome</keyword>
<organism evidence="2 3">
    <name type="scientific">Piedraia hortae CBS 480.64</name>
    <dbReference type="NCBI Taxonomy" id="1314780"/>
    <lineage>
        <taxon>Eukaryota</taxon>
        <taxon>Fungi</taxon>
        <taxon>Dikarya</taxon>
        <taxon>Ascomycota</taxon>
        <taxon>Pezizomycotina</taxon>
        <taxon>Dothideomycetes</taxon>
        <taxon>Dothideomycetidae</taxon>
        <taxon>Capnodiales</taxon>
        <taxon>Piedraiaceae</taxon>
        <taxon>Piedraia</taxon>
    </lineage>
</organism>
<evidence type="ECO:0000256" key="1">
    <source>
        <dbReference type="SAM" id="MobiDB-lite"/>
    </source>
</evidence>
<proteinExistence type="predicted"/>
<feature type="compositionally biased region" description="Basic and acidic residues" evidence="1">
    <location>
        <begin position="559"/>
        <end position="583"/>
    </location>
</feature>
<feature type="compositionally biased region" description="Basic and acidic residues" evidence="1">
    <location>
        <begin position="774"/>
        <end position="785"/>
    </location>
</feature>
<feature type="compositionally biased region" description="Polar residues" evidence="1">
    <location>
        <begin position="403"/>
        <end position="416"/>
    </location>
</feature>
<dbReference type="Proteomes" id="UP000799421">
    <property type="component" value="Unassembled WGS sequence"/>
</dbReference>